<gene>
    <name evidence="1" type="ORF">CKG00_18640</name>
</gene>
<accession>A0A433ZPM3</accession>
<proteinExistence type="predicted"/>
<dbReference type="EMBL" id="NRQY01000012">
    <property type="protein sequence ID" value="RUT64078.1"/>
    <property type="molecule type" value="Genomic_DNA"/>
</dbReference>
<evidence type="ECO:0000313" key="2">
    <source>
        <dbReference type="Proteomes" id="UP000286908"/>
    </source>
</evidence>
<dbReference type="Proteomes" id="UP000286908">
    <property type="component" value="Unassembled WGS sequence"/>
</dbReference>
<evidence type="ECO:0000313" key="1">
    <source>
        <dbReference type="EMBL" id="RUT64078.1"/>
    </source>
</evidence>
<protein>
    <submittedName>
        <fullName evidence="1">Uncharacterized protein</fullName>
    </submittedName>
</protein>
<dbReference type="OrthoDB" id="5574448at2"/>
<dbReference type="Pfam" id="PF09669">
    <property type="entry name" value="Phage_pRha"/>
    <property type="match status" value="1"/>
</dbReference>
<organism evidence="1 2">
    <name type="scientific">Morganella morganii</name>
    <name type="common">Proteus morganii</name>
    <dbReference type="NCBI Taxonomy" id="582"/>
    <lineage>
        <taxon>Bacteria</taxon>
        <taxon>Pseudomonadati</taxon>
        <taxon>Pseudomonadota</taxon>
        <taxon>Gammaproteobacteria</taxon>
        <taxon>Enterobacterales</taxon>
        <taxon>Morganellaceae</taxon>
        <taxon>Morganella</taxon>
    </lineage>
</organism>
<dbReference type="AlphaFoldDB" id="A0A433ZPM3"/>
<reference evidence="1 2" key="1">
    <citation type="submission" date="2017-08" db="EMBL/GenBank/DDBJ databases">
        <title>Draft genome sequence of pheromone producing symbiont Morganella morganii, of the female New Zealand grass grub Costelytra giveni.</title>
        <authorList>
            <person name="Laugraud A."/>
            <person name="Young S.D."/>
            <person name="Hurst M.H."/>
        </authorList>
    </citation>
    <scope>NUCLEOTIDE SEQUENCE [LARGE SCALE GENOMIC DNA]</scope>
    <source>
        <strain evidence="1 2">MMsCG</strain>
    </source>
</reference>
<comment type="caution">
    <text evidence="1">The sequence shown here is derived from an EMBL/GenBank/DDBJ whole genome shotgun (WGS) entry which is preliminary data.</text>
</comment>
<sequence length="234" mass="26738">MSSREIAELVQSRHSDVMKSIERLMDSGAIQGYAATPYTHEQNGQTYDEYLVYKRDSYVIVAQLSPTFTAALVDRWQELEQEKALGFNPNDQIAVLEHFLLEKKKSQALQIENDSLKNLFVDGMTPAQFAKSLNGVNCQKINSHLANERKWLFNSGKSLTEYDWRVASYARDNYLTEKPVKINRLGKDEKMKYQPILLKKGAAKIYSMYIAGELPMKANWNGLHTHDKSVRIAG</sequence>
<name>A0A433ZPM3_MORMO</name>
<dbReference type="InterPro" id="IPR014054">
    <property type="entry name" value="Phage_regulatory_Rha"/>
</dbReference>